<feature type="domain" description="OmpA-like" evidence="5">
    <location>
        <begin position="580"/>
        <end position="701"/>
    </location>
</feature>
<dbReference type="InterPro" id="IPR006664">
    <property type="entry name" value="OMP_bac"/>
</dbReference>
<evidence type="ECO:0000313" key="7">
    <source>
        <dbReference type="Proteomes" id="UP000317519"/>
    </source>
</evidence>
<dbReference type="PRINTS" id="PR01021">
    <property type="entry name" value="OMPADOMAIN"/>
</dbReference>
<evidence type="ECO:0000256" key="4">
    <source>
        <dbReference type="PROSITE-ProRule" id="PRU00473"/>
    </source>
</evidence>
<dbReference type="Gene3D" id="3.30.1330.60">
    <property type="entry name" value="OmpA-like domain"/>
    <property type="match status" value="1"/>
</dbReference>
<dbReference type="Gene3D" id="2.120.10.30">
    <property type="entry name" value="TolB, C-terminal domain"/>
    <property type="match status" value="1"/>
</dbReference>
<dbReference type="PANTHER" id="PTHR30329">
    <property type="entry name" value="STATOR ELEMENT OF FLAGELLAR MOTOR COMPLEX"/>
    <property type="match status" value="1"/>
</dbReference>
<dbReference type="EMBL" id="VLKO01000004">
    <property type="protein sequence ID" value="TWI00642.1"/>
    <property type="molecule type" value="Genomic_DNA"/>
</dbReference>
<keyword evidence="3" id="KW-0998">Cell outer membrane</keyword>
<dbReference type="Pfam" id="PF00691">
    <property type="entry name" value="OmpA"/>
    <property type="match status" value="1"/>
</dbReference>
<evidence type="ECO:0000256" key="2">
    <source>
        <dbReference type="ARBA" id="ARBA00023136"/>
    </source>
</evidence>
<dbReference type="InterPro" id="IPR036737">
    <property type="entry name" value="OmpA-like_sf"/>
</dbReference>
<dbReference type="InterPro" id="IPR011042">
    <property type="entry name" value="6-blade_b-propeller_TolB-like"/>
</dbReference>
<dbReference type="SUPFAM" id="SSF49464">
    <property type="entry name" value="Carboxypeptidase regulatory domain-like"/>
    <property type="match status" value="1"/>
</dbReference>
<dbReference type="InterPro" id="IPR008969">
    <property type="entry name" value="CarboxyPept-like_regulatory"/>
</dbReference>
<dbReference type="Gene3D" id="2.60.40.1120">
    <property type="entry name" value="Carboxypeptidase-like, regulatory domain"/>
    <property type="match status" value="1"/>
</dbReference>
<reference evidence="6 7" key="1">
    <citation type="journal article" date="2015" name="Stand. Genomic Sci.">
        <title>Genomic Encyclopedia of Bacterial and Archaeal Type Strains, Phase III: the genomes of soil and plant-associated and newly described type strains.</title>
        <authorList>
            <person name="Whitman W.B."/>
            <person name="Woyke T."/>
            <person name="Klenk H.P."/>
            <person name="Zhou Y."/>
            <person name="Lilburn T.G."/>
            <person name="Beck B.J."/>
            <person name="De Vos P."/>
            <person name="Vandamme P."/>
            <person name="Eisen J.A."/>
            <person name="Garrity G."/>
            <person name="Hugenholtz P."/>
            <person name="Kyrpides N.C."/>
        </authorList>
    </citation>
    <scope>NUCLEOTIDE SEQUENCE [LARGE SCALE GENOMIC DNA]</scope>
    <source>
        <strain evidence="6 7">CGMCC 1.6847</strain>
    </source>
</reference>
<name>A0ABY3FKX0_9FLAO</name>
<organism evidence="6 7">
    <name type="scientific">Flavobacterium tiangeerense</name>
    <dbReference type="NCBI Taxonomy" id="459471"/>
    <lineage>
        <taxon>Bacteria</taxon>
        <taxon>Pseudomonadati</taxon>
        <taxon>Bacteroidota</taxon>
        <taxon>Flavobacteriia</taxon>
        <taxon>Flavobacteriales</taxon>
        <taxon>Flavobacteriaceae</taxon>
        <taxon>Flavobacterium</taxon>
    </lineage>
</organism>
<dbReference type="InterPro" id="IPR011659">
    <property type="entry name" value="WD40"/>
</dbReference>
<dbReference type="InterPro" id="IPR050330">
    <property type="entry name" value="Bact_OuterMem_StrucFunc"/>
</dbReference>
<dbReference type="Gene3D" id="1.25.40.10">
    <property type="entry name" value="Tetratricopeptide repeat domain"/>
    <property type="match status" value="1"/>
</dbReference>
<evidence type="ECO:0000256" key="1">
    <source>
        <dbReference type="ARBA" id="ARBA00004442"/>
    </source>
</evidence>
<dbReference type="CDD" id="cd07185">
    <property type="entry name" value="OmpA_C-like"/>
    <property type="match status" value="1"/>
</dbReference>
<dbReference type="PROSITE" id="PS51123">
    <property type="entry name" value="OMPA_2"/>
    <property type="match status" value="1"/>
</dbReference>
<keyword evidence="2 4" id="KW-0472">Membrane</keyword>
<protein>
    <submittedName>
        <fullName evidence="6">WD40 repeat protein</fullName>
    </submittedName>
</protein>
<evidence type="ECO:0000313" key="6">
    <source>
        <dbReference type="EMBL" id="TWI00642.1"/>
    </source>
</evidence>
<keyword evidence="7" id="KW-1185">Reference proteome</keyword>
<accession>A0ABY3FKX0</accession>
<dbReference type="SUPFAM" id="SSF48452">
    <property type="entry name" value="TPR-like"/>
    <property type="match status" value="1"/>
</dbReference>
<dbReference type="SUPFAM" id="SSF82171">
    <property type="entry name" value="DPP6 N-terminal domain-like"/>
    <property type="match status" value="1"/>
</dbReference>
<gene>
    <name evidence="6" type="ORF">IQ05_01299</name>
</gene>
<dbReference type="PANTHER" id="PTHR30329:SF21">
    <property type="entry name" value="LIPOPROTEIN YIAD-RELATED"/>
    <property type="match status" value="1"/>
</dbReference>
<comment type="subcellular location">
    <subcellularLocation>
        <location evidence="1">Cell outer membrane</location>
    </subcellularLocation>
</comment>
<dbReference type="Proteomes" id="UP000317519">
    <property type="component" value="Unassembled WGS sequence"/>
</dbReference>
<dbReference type="InterPro" id="IPR006665">
    <property type="entry name" value="OmpA-like"/>
</dbReference>
<evidence type="ECO:0000256" key="3">
    <source>
        <dbReference type="ARBA" id="ARBA00023237"/>
    </source>
</evidence>
<sequence length="701" mass="79892">MVFSIQLLHAQDDNLKRANQLFERTFYNKAIPLYKSIIQDNNSQIVIQNLADCYYYTNDFNTSQYYYKLLITNFGNEVGEEYYFKYSQTLKASGKYDEAYTVLQKYYASLSDKDVLIKYQKGLQVLENVTAIGDRYQIKNLKINTPNTDFGGFITGNSFVFAGVKSKMGMFDKRFKWNGESYLDLMAIPLSNVNAVDSVATGFDNKINTAMHESNAVFTKDGKTMFFTRNNYKKGRRGKNKDKVSNLQLFRASWHNGKWTNIISLPFNNDNYSTEHPALSMDEKTLYFASDMPGTLGSFDIFSVEIYGDTFGVPVNLGNTINTARKEQFPFVSKDNKLYFSSNGHEGYGALDVFVSNLQNGVPTQAENVGLPINSGYDDFAFFINSDTKEGFFSSNRSGGKGSDDIYSFTEEKPLIIEDCKQYITGIITDIDTKLPLDNVLVQLQNADGEIVQSSITTTEGKLIFEVLCKSTYKITAEKDNYTSAFKTIVVNAERKKNNDASMQIKSNEAIKREQQLVLEEEERNKLTALALQQEKEKVAQAEKIKSIAITAKRNQELAEAKKIEKVATILANEKDVVKDKDRLIIKTDPIYFDYNLWYIRKDSKTILNKVVALMKKYPEMILEIGSHTDNRGNEKFNKDLSQKRAQATRDYFLEQGISPKQIFAKGYGESVQIIKCIPEESCTEEEHELNRRSEFVIKSL</sequence>
<dbReference type="Pfam" id="PF07676">
    <property type="entry name" value="PD40"/>
    <property type="match status" value="2"/>
</dbReference>
<dbReference type="SUPFAM" id="SSF103088">
    <property type="entry name" value="OmpA-like"/>
    <property type="match status" value="1"/>
</dbReference>
<evidence type="ECO:0000259" key="5">
    <source>
        <dbReference type="PROSITE" id="PS51123"/>
    </source>
</evidence>
<proteinExistence type="predicted"/>
<comment type="caution">
    <text evidence="6">The sequence shown here is derived from an EMBL/GenBank/DDBJ whole genome shotgun (WGS) entry which is preliminary data.</text>
</comment>
<dbReference type="InterPro" id="IPR011990">
    <property type="entry name" value="TPR-like_helical_dom_sf"/>
</dbReference>